<organism evidence="6 7">
    <name type="scientific">Treponema rectale</name>
    <dbReference type="NCBI Taxonomy" id="744512"/>
    <lineage>
        <taxon>Bacteria</taxon>
        <taxon>Pseudomonadati</taxon>
        <taxon>Spirochaetota</taxon>
        <taxon>Spirochaetia</taxon>
        <taxon>Spirochaetales</taxon>
        <taxon>Treponemataceae</taxon>
        <taxon>Treponema</taxon>
    </lineage>
</organism>
<dbReference type="Pfam" id="PF00497">
    <property type="entry name" value="SBP_bac_3"/>
    <property type="match status" value="1"/>
</dbReference>
<dbReference type="InterPro" id="IPR018313">
    <property type="entry name" value="SBP_3_CS"/>
</dbReference>
<dbReference type="PANTHER" id="PTHR35936:SF34">
    <property type="entry name" value="ABC TRANSPORTER EXTRACELLULAR-BINDING PROTEIN YCKB-RELATED"/>
    <property type="match status" value="1"/>
</dbReference>
<evidence type="ECO:0000313" key="6">
    <source>
        <dbReference type="EMBL" id="QOS39058.1"/>
    </source>
</evidence>
<dbReference type="PROSITE" id="PS01039">
    <property type="entry name" value="SBP_BACTERIAL_3"/>
    <property type="match status" value="1"/>
</dbReference>
<keyword evidence="3" id="KW-0732">Signal</keyword>
<comment type="subcellular location">
    <subcellularLocation>
        <location evidence="1">Cell envelope</location>
    </subcellularLocation>
</comment>
<name>A0A7M1XJM6_9SPIR</name>
<evidence type="ECO:0000256" key="2">
    <source>
        <dbReference type="ARBA" id="ARBA00010333"/>
    </source>
</evidence>
<gene>
    <name evidence="6" type="ORF">DYE49_00755</name>
</gene>
<evidence type="ECO:0000256" key="4">
    <source>
        <dbReference type="RuleBase" id="RU003744"/>
    </source>
</evidence>
<dbReference type="SMART" id="SM00062">
    <property type="entry name" value="PBPb"/>
    <property type="match status" value="1"/>
</dbReference>
<dbReference type="SUPFAM" id="SSF53850">
    <property type="entry name" value="Periplasmic binding protein-like II"/>
    <property type="match status" value="1"/>
</dbReference>
<dbReference type="GO" id="GO:0030313">
    <property type="term" value="C:cell envelope"/>
    <property type="evidence" value="ECO:0007669"/>
    <property type="project" value="UniProtKB-SubCell"/>
</dbReference>
<dbReference type="Gene3D" id="3.40.190.10">
    <property type="entry name" value="Periplasmic binding protein-like II"/>
    <property type="match status" value="2"/>
</dbReference>
<dbReference type="EMBL" id="CP031517">
    <property type="protein sequence ID" value="QOS39058.1"/>
    <property type="molecule type" value="Genomic_DNA"/>
</dbReference>
<accession>A0A7M1XJM6</accession>
<evidence type="ECO:0000313" key="7">
    <source>
        <dbReference type="Proteomes" id="UP000593591"/>
    </source>
</evidence>
<sequence length="281" mass="31230">MKLKRITLELLSLGMLVSCGNTSSNGYVDNYKNLKGFDIDLAKAACEKLDITPIFQEIIWEQKETELSSKQIDLIWNGLTITEERKQNLEITLPYMSNTQSIIVKKDFADDRITSEDRYTIAFEQGSAGEDAFNSSDIFKGSTSVGVTSQVTALTEVLSGTSDIAIIDSIMAGYYLSDSSSYGDKLKVLSGYDFEIENYGVALRKGETALLAKLNETIEELYDNGTTGDIASRYGLNNDLVKPETYTKFDEVEDKSSWEYIKNKGNIIIGYTVFAPIAFEA</sequence>
<comment type="similarity">
    <text evidence="2 4">Belongs to the bacterial solute-binding protein 3 family.</text>
</comment>
<proteinExistence type="inferred from homology"/>
<feature type="domain" description="Solute-binding protein family 3/N-terminal" evidence="5">
    <location>
        <begin position="15"/>
        <end position="238"/>
    </location>
</feature>
<dbReference type="KEGG" id="trc:DYE49_00755"/>
<protein>
    <recommendedName>
        <fullName evidence="5">Solute-binding protein family 3/N-terminal domain-containing protein</fullName>
    </recommendedName>
</protein>
<dbReference type="AlphaFoldDB" id="A0A7M1XJM6"/>
<reference evidence="6 7" key="1">
    <citation type="submission" date="2018-08" db="EMBL/GenBank/DDBJ databases">
        <title>The first complete genome of Treponema rectale (CHPAT), a commensal spirochete of the bovine rectum.</title>
        <authorList>
            <person name="Staton G.J."/>
            <person name="Clegg S.R."/>
            <person name="Carter S.D."/>
            <person name="Radford A.D."/>
            <person name="Darby A."/>
            <person name="Hall N."/>
            <person name="Birtles R.J."/>
            <person name="Evans N.J."/>
        </authorList>
    </citation>
    <scope>NUCLEOTIDE SEQUENCE [LARGE SCALE GENOMIC DNA]</scope>
    <source>
        <strain evidence="6 7">CHPA</strain>
    </source>
</reference>
<evidence type="ECO:0000256" key="1">
    <source>
        <dbReference type="ARBA" id="ARBA00004196"/>
    </source>
</evidence>
<evidence type="ECO:0000259" key="5">
    <source>
        <dbReference type="SMART" id="SM00062"/>
    </source>
</evidence>
<dbReference type="InterPro" id="IPR001638">
    <property type="entry name" value="Solute-binding_3/MltF_N"/>
</dbReference>
<dbReference type="Proteomes" id="UP000593591">
    <property type="component" value="Chromosome"/>
</dbReference>
<dbReference type="PANTHER" id="PTHR35936">
    <property type="entry name" value="MEMBRANE-BOUND LYTIC MUREIN TRANSGLYCOSYLASE F"/>
    <property type="match status" value="1"/>
</dbReference>
<evidence type="ECO:0000256" key="3">
    <source>
        <dbReference type="ARBA" id="ARBA00022729"/>
    </source>
</evidence>